<reference evidence="2 3" key="1">
    <citation type="submission" date="2022-06" db="EMBL/GenBank/DDBJ databases">
        <title>Halomicroarcula sp. a new haloarchaeum isolate from saline soil.</title>
        <authorList>
            <person name="Strakova D."/>
            <person name="Galisteo C."/>
            <person name="Sanchez-Porro C."/>
            <person name="Ventosa A."/>
        </authorList>
    </citation>
    <scope>NUCLEOTIDE SEQUENCE [LARGE SCALE GENOMIC DNA]</scope>
    <source>
        <strain evidence="2 3">S3CR25-11</strain>
    </source>
</reference>
<sequence>MGQIINVTAGEDRLPEALTATVKSGFRTGEYLADRPAIDAVEDDETVQFVVTNRKQGLRIRGGTTRHVLPDRRYETVVVVTDRRVLALVGKVGGDRQFALDISEITDVGTATKGETGLLTIERADGTTWGVHTAASGLSEVAAYLRDASDGCETGGRVRAATESIRGLFEATVGSAKSLERDRIAGMIPTAKGAASGESDEDGTAAASPESRTSATAARPDKPDTETAIDDILQALAKTDWRARGAKPESPFDLLAEREDELVGVVVHCPEDGRIDRSTIERCDAITGAAGTDTVMLATTADIRSADARLAADLGVRLRNVATLSDTVDPPTIEALTEMVHKVLAKAGWSVRPEASGPFDLLADSGDELLGVVVHSPEDGTVGDSIEKCDAVTGAAGTDTVMLATTGTVREADERLADDLGVRLVESESLAQRHVTEIDRD</sequence>
<dbReference type="Proteomes" id="UP001268864">
    <property type="component" value="Unassembled WGS sequence"/>
</dbReference>
<name>A0ABU2FQ99_9EURY</name>
<dbReference type="RefSeq" id="WP_310900774.1">
    <property type="nucleotide sequence ID" value="NZ_JAMQOS010000004.1"/>
</dbReference>
<evidence type="ECO:0000313" key="3">
    <source>
        <dbReference type="Proteomes" id="UP001268864"/>
    </source>
</evidence>
<protein>
    <submittedName>
        <fullName evidence="2">Uncharacterized protein</fullName>
    </submittedName>
</protein>
<feature type="region of interest" description="Disordered" evidence="1">
    <location>
        <begin position="188"/>
        <end position="226"/>
    </location>
</feature>
<keyword evidence="3" id="KW-1185">Reference proteome</keyword>
<accession>A0ABU2FQ99</accession>
<evidence type="ECO:0000256" key="1">
    <source>
        <dbReference type="SAM" id="MobiDB-lite"/>
    </source>
</evidence>
<evidence type="ECO:0000313" key="2">
    <source>
        <dbReference type="EMBL" id="MDS0282935.1"/>
    </source>
</evidence>
<dbReference type="EMBL" id="JAMQOS010000004">
    <property type="protein sequence ID" value="MDS0282935.1"/>
    <property type="molecule type" value="Genomic_DNA"/>
</dbReference>
<gene>
    <name evidence="2" type="ORF">NDI86_12445</name>
</gene>
<organism evidence="2 3">
    <name type="scientific">Haloarcula onubensis</name>
    <dbReference type="NCBI Taxonomy" id="2950539"/>
    <lineage>
        <taxon>Archaea</taxon>
        <taxon>Methanobacteriati</taxon>
        <taxon>Methanobacteriota</taxon>
        <taxon>Stenosarchaea group</taxon>
        <taxon>Halobacteria</taxon>
        <taxon>Halobacteriales</taxon>
        <taxon>Haloarculaceae</taxon>
        <taxon>Haloarcula</taxon>
    </lineage>
</organism>
<comment type="caution">
    <text evidence="2">The sequence shown here is derived from an EMBL/GenBank/DDBJ whole genome shotgun (WGS) entry which is preliminary data.</text>
</comment>
<proteinExistence type="predicted"/>